<dbReference type="AlphaFoldDB" id="A0A0F5HTI0"/>
<accession>A0A0F5HTI0</accession>
<name>A0A0F5HTI0_BACTR</name>
<evidence type="ECO:0000313" key="1">
    <source>
        <dbReference type="EMBL" id="KKB36596.1"/>
    </source>
</evidence>
<sequence length="38" mass="4062">MPALPFFISSIPIVIRNTLSSNADTTDYVSSSVSVFSP</sequence>
<dbReference type="STRING" id="1221996.QY95_03105"/>
<reference evidence="1" key="1">
    <citation type="submission" date="2015-02" db="EMBL/GenBank/DDBJ databases">
        <title>Genome Assembly of Bacillaceae bacterium MTCC 8252.</title>
        <authorList>
            <person name="Verma A."/>
            <person name="Khatri I."/>
            <person name="Mual P."/>
            <person name="Subramanian S."/>
            <person name="Krishnamurthi S."/>
        </authorList>
    </citation>
    <scope>NUCLEOTIDE SEQUENCE [LARGE SCALE GENOMIC DNA]</scope>
    <source>
        <strain evidence="1">MTCC 8252</strain>
    </source>
</reference>
<dbReference type="EMBL" id="JWIR02000060">
    <property type="protein sequence ID" value="KKB36596.1"/>
    <property type="molecule type" value="Genomic_DNA"/>
</dbReference>
<evidence type="ECO:0000313" key="2">
    <source>
        <dbReference type="Proteomes" id="UP000031563"/>
    </source>
</evidence>
<protein>
    <submittedName>
        <fullName evidence="1">Uncharacterized protein</fullName>
    </submittedName>
</protein>
<gene>
    <name evidence="1" type="ORF">QY95_03105</name>
</gene>
<comment type="caution">
    <text evidence="1">The sequence shown here is derived from an EMBL/GenBank/DDBJ whole genome shotgun (WGS) entry which is preliminary data.</text>
</comment>
<proteinExistence type="predicted"/>
<organism evidence="1 2">
    <name type="scientific">Bacillus thermotolerans</name>
    <name type="common">Quasibacillus thermotolerans</name>
    <dbReference type="NCBI Taxonomy" id="1221996"/>
    <lineage>
        <taxon>Bacteria</taxon>
        <taxon>Bacillati</taxon>
        <taxon>Bacillota</taxon>
        <taxon>Bacilli</taxon>
        <taxon>Bacillales</taxon>
        <taxon>Bacillaceae</taxon>
        <taxon>Bacillus</taxon>
    </lineage>
</organism>
<dbReference type="Proteomes" id="UP000031563">
    <property type="component" value="Unassembled WGS sequence"/>
</dbReference>
<keyword evidence="2" id="KW-1185">Reference proteome</keyword>